<dbReference type="Proteomes" id="UP001050975">
    <property type="component" value="Unassembled WGS sequence"/>
</dbReference>
<dbReference type="AlphaFoldDB" id="A0AAV3XQF9"/>
<gene>
    <name evidence="1" type="ORF">MiSe_78240</name>
</gene>
<dbReference type="RefSeq" id="WP_226591365.1">
    <property type="nucleotide sequence ID" value="NZ_BLAY01000193.1"/>
</dbReference>
<reference evidence="1" key="1">
    <citation type="submission" date="2019-10" db="EMBL/GenBank/DDBJ databases">
        <title>Draft genome sequece of Microseira wollei NIES-4236.</title>
        <authorList>
            <person name="Yamaguchi H."/>
            <person name="Suzuki S."/>
            <person name="Kawachi M."/>
        </authorList>
    </citation>
    <scope>NUCLEOTIDE SEQUENCE</scope>
    <source>
        <strain evidence="1">NIES-4236</strain>
    </source>
</reference>
<organism evidence="1 2">
    <name type="scientific">Microseira wollei NIES-4236</name>
    <dbReference type="NCBI Taxonomy" id="2530354"/>
    <lineage>
        <taxon>Bacteria</taxon>
        <taxon>Bacillati</taxon>
        <taxon>Cyanobacteriota</taxon>
        <taxon>Cyanophyceae</taxon>
        <taxon>Oscillatoriophycideae</taxon>
        <taxon>Aerosakkonematales</taxon>
        <taxon>Aerosakkonemataceae</taxon>
        <taxon>Microseira</taxon>
    </lineage>
</organism>
<protein>
    <submittedName>
        <fullName evidence="1">Uncharacterized protein</fullName>
    </submittedName>
</protein>
<dbReference type="EMBL" id="BLAY01000193">
    <property type="protein sequence ID" value="GET43004.1"/>
    <property type="molecule type" value="Genomic_DNA"/>
</dbReference>
<evidence type="ECO:0000313" key="2">
    <source>
        <dbReference type="Proteomes" id="UP001050975"/>
    </source>
</evidence>
<accession>A0AAV3XQF9</accession>
<keyword evidence="2" id="KW-1185">Reference proteome</keyword>
<sequence length="66" mass="6923">MQSTTQPSDANLDIKMTSTIPAPGEALVLLVPDAGPGSAYARGAVKLIAANRKAEIEEYADMGEYL</sequence>
<comment type="caution">
    <text evidence="1">The sequence shown here is derived from an EMBL/GenBank/DDBJ whole genome shotgun (WGS) entry which is preliminary data.</text>
</comment>
<name>A0AAV3XQF9_9CYAN</name>
<evidence type="ECO:0000313" key="1">
    <source>
        <dbReference type="EMBL" id="GET43004.1"/>
    </source>
</evidence>
<proteinExistence type="predicted"/>